<dbReference type="InterPro" id="IPR011004">
    <property type="entry name" value="Trimer_LpxA-like_sf"/>
</dbReference>
<proteinExistence type="inferred from homology"/>
<dbReference type="GO" id="GO:0016740">
    <property type="term" value="F:transferase activity"/>
    <property type="evidence" value="ECO:0007669"/>
    <property type="project" value="UniProtKB-KW"/>
</dbReference>
<organism evidence="2 3">
    <name type="scientific">Acidocella aminolytica 101 = DSM 11237</name>
    <dbReference type="NCBI Taxonomy" id="1120923"/>
    <lineage>
        <taxon>Bacteria</taxon>
        <taxon>Pseudomonadati</taxon>
        <taxon>Pseudomonadota</taxon>
        <taxon>Alphaproteobacteria</taxon>
        <taxon>Acetobacterales</taxon>
        <taxon>Acidocellaceae</taxon>
        <taxon>Acidocella</taxon>
    </lineage>
</organism>
<dbReference type="Gene3D" id="2.160.10.10">
    <property type="entry name" value="Hexapeptide repeat proteins"/>
    <property type="match status" value="1"/>
</dbReference>
<dbReference type="InterPro" id="IPR050179">
    <property type="entry name" value="Trans_hexapeptide_repeat"/>
</dbReference>
<evidence type="ECO:0000313" key="2">
    <source>
        <dbReference type="EMBL" id="GAN79076.1"/>
    </source>
</evidence>
<gene>
    <name evidence="2" type="ORF">Aam_016_046</name>
</gene>
<evidence type="ECO:0000256" key="1">
    <source>
        <dbReference type="ARBA" id="ARBA00007274"/>
    </source>
</evidence>
<reference evidence="2 3" key="1">
    <citation type="submission" date="2012-11" db="EMBL/GenBank/DDBJ databases">
        <title>Whole genome sequence of Acidocella aminolytica 101 = DSM 11237.</title>
        <authorList>
            <person name="Azuma Y."/>
            <person name="Higashiura N."/>
            <person name="Hirakawa H."/>
            <person name="Matsushita K."/>
        </authorList>
    </citation>
    <scope>NUCLEOTIDE SEQUENCE [LARGE SCALE GENOMIC DNA]</scope>
    <source>
        <strain evidence="3">101 / DSM 11237</strain>
    </source>
</reference>
<dbReference type="SUPFAM" id="SSF51161">
    <property type="entry name" value="Trimeric LpxA-like enzymes"/>
    <property type="match status" value="1"/>
</dbReference>
<accession>A0A0D6PCJ4</accession>
<comment type="similarity">
    <text evidence="1">Belongs to the transferase hexapeptide repeat family.</text>
</comment>
<dbReference type="PANTHER" id="PTHR43300">
    <property type="entry name" value="ACETYLTRANSFERASE"/>
    <property type="match status" value="1"/>
</dbReference>
<comment type="caution">
    <text evidence="2">The sequence shown here is derived from an EMBL/GenBank/DDBJ whole genome shotgun (WGS) entry which is preliminary data.</text>
</comment>
<protein>
    <submittedName>
        <fullName evidence="2">Acetyl transferase</fullName>
    </submittedName>
</protein>
<dbReference type="RefSeq" id="WP_264797950.1">
    <property type="nucleotide sequence ID" value="NZ_BAPR01000179.1"/>
</dbReference>
<keyword evidence="3" id="KW-1185">Reference proteome</keyword>
<dbReference type="EMBL" id="BANC01000016">
    <property type="protein sequence ID" value="GAN79076.1"/>
    <property type="molecule type" value="Genomic_DNA"/>
</dbReference>
<evidence type="ECO:0000313" key="3">
    <source>
        <dbReference type="Proteomes" id="UP000032668"/>
    </source>
</evidence>
<dbReference type="AlphaFoldDB" id="A0A0D6PCJ4"/>
<keyword evidence="2" id="KW-0808">Transferase</keyword>
<dbReference type="Proteomes" id="UP000032668">
    <property type="component" value="Unassembled WGS sequence"/>
</dbReference>
<dbReference type="PANTHER" id="PTHR43300:SF11">
    <property type="entry name" value="ACETYLTRANSFERASE RV3034C-RELATED"/>
    <property type="match status" value="1"/>
</dbReference>
<name>A0A0D6PCJ4_9PROT</name>
<sequence>MPEYYERGAKRDAEFSVTYRDARVVVGHDVWIGHSAIILLGVTMADGVVIGAGPTVSRDGASYNIFGGVLAWKIRERFPREIAVKLSAISWWNWSEEKFFGKLAVFQTDDIEAFCARLAPAS</sequence>